<feature type="compositionally biased region" description="Low complexity" evidence="1">
    <location>
        <begin position="26"/>
        <end position="35"/>
    </location>
</feature>
<dbReference type="InterPro" id="IPR050600">
    <property type="entry name" value="SETD3_SETD6_MTase"/>
</dbReference>
<feature type="region of interest" description="Disordered" evidence="1">
    <location>
        <begin position="654"/>
        <end position="708"/>
    </location>
</feature>
<accession>A0A0S4IKB7</accession>
<feature type="region of interest" description="Disordered" evidence="1">
    <location>
        <begin position="1"/>
        <end position="20"/>
    </location>
</feature>
<evidence type="ECO:0008006" key="4">
    <source>
        <dbReference type="Google" id="ProtNLM"/>
    </source>
</evidence>
<feature type="compositionally biased region" description="Low complexity" evidence="1">
    <location>
        <begin position="62"/>
        <end position="81"/>
    </location>
</feature>
<dbReference type="PANTHER" id="PTHR13271:SF136">
    <property type="entry name" value="SET DOMAIN-CONTAINING PROTEIN"/>
    <property type="match status" value="1"/>
</dbReference>
<dbReference type="OMA" id="CYSVAYT"/>
<dbReference type="VEuPathDB" id="TriTrypDB:BSAL_49205"/>
<dbReference type="GO" id="GO:0016279">
    <property type="term" value="F:protein-lysine N-methyltransferase activity"/>
    <property type="evidence" value="ECO:0007669"/>
    <property type="project" value="TreeGrafter"/>
</dbReference>
<feature type="region of interest" description="Disordered" evidence="1">
    <location>
        <begin position="26"/>
        <end position="99"/>
    </location>
</feature>
<name>A0A0S4IKB7_BODSA</name>
<dbReference type="CDD" id="cd10527">
    <property type="entry name" value="SET_LSMT"/>
    <property type="match status" value="1"/>
</dbReference>
<reference evidence="3" key="1">
    <citation type="submission" date="2015-09" db="EMBL/GenBank/DDBJ databases">
        <authorList>
            <consortium name="Pathogen Informatics"/>
        </authorList>
    </citation>
    <scope>NUCLEOTIDE SEQUENCE [LARGE SCALE GENOMIC DNA]</scope>
    <source>
        <strain evidence="3">Lake Konstanz</strain>
    </source>
</reference>
<protein>
    <recommendedName>
        <fullName evidence="4">SET domain-containing protein</fullName>
    </recommendedName>
</protein>
<evidence type="ECO:0000313" key="2">
    <source>
        <dbReference type="EMBL" id="CUE58014.1"/>
    </source>
</evidence>
<keyword evidence="3" id="KW-1185">Reference proteome</keyword>
<evidence type="ECO:0000313" key="3">
    <source>
        <dbReference type="Proteomes" id="UP000051952"/>
    </source>
</evidence>
<dbReference type="InterPro" id="IPR046341">
    <property type="entry name" value="SET_dom_sf"/>
</dbReference>
<organism evidence="2 3">
    <name type="scientific">Bodo saltans</name>
    <name type="common">Flagellated protozoan</name>
    <dbReference type="NCBI Taxonomy" id="75058"/>
    <lineage>
        <taxon>Eukaryota</taxon>
        <taxon>Discoba</taxon>
        <taxon>Euglenozoa</taxon>
        <taxon>Kinetoplastea</taxon>
        <taxon>Metakinetoplastina</taxon>
        <taxon>Eubodonida</taxon>
        <taxon>Bodonidae</taxon>
        <taxon>Bodo</taxon>
    </lineage>
</organism>
<dbReference type="Proteomes" id="UP000051952">
    <property type="component" value="Unassembled WGS sequence"/>
</dbReference>
<dbReference type="AlphaFoldDB" id="A0A0S4IKB7"/>
<proteinExistence type="predicted"/>
<dbReference type="PANTHER" id="PTHR13271">
    <property type="entry name" value="UNCHARACTERIZED PUTATIVE METHYLTRANSFERASE"/>
    <property type="match status" value="1"/>
</dbReference>
<dbReference type="SUPFAM" id="SSF82199">
    <property type="entry name" value="SET domain"/>
    <property type="match status" value="1"/>
</dbReference>
<sequence>MPGTYTQYSPRMRRVPPRSTICTTLLSSSTMMSRCNSTTNTPPSESPLPPQSVPAEHMTGLSSPPATSVPLASSSASSAMPPSQPQPRPDIRDMSKYVAPPPATRTQFSFLSAPDHRGMLTKQNRATNGVVPNNDAKVPFPMWSSSLTSPKMELQRMKMDSWIAPHLSAGFHEESAVEKFVAWISERADAAEAKSSFGSGEKKEDGSSSSSPTTLSSYLSYALRRHVQLKLRAGGSCRGVFARRSFAPGDVILSIPTAVGISRPAAARHPPTTQSPNGETPAEVFGGAQKSSATNELPSPLWGLTLNSETLRKYSVAAQQRCVPSYNTIWDIVSKRRSSLDPYTHPLFADQIYSALFLACEKEAGEASPLYPYLSLLPDPAVDDDKMLEIHQGVLTPASHLEYHDHKNRFHLYVFHIRNAWWEAQEAAKAASSSETGEARVILPPPSQDNITWAMRTVLARQLMVPHLRPQDSDMTDRLTRETTLSNILEQENFWMRNITKIRQWWLQHVFRVLDMERMKQFEFDAQTIPTIAPLLDMLQHDAKGGNVAWEVERGGSSAVDKSDHVAGSDDATPPELLLIATKPIVAGQELTRSFRRCYSTSYTLFRYGFLALNDREADRCSDLVDSGVDPAVIGWDRPDVIVPRLAEELTKAQSLADGKKTRRRRLEQQHDQEEEAPSLIVASTATPPPEGSSASQPEDSAAHNRLV</sequence>
<dbReference type="OrthoDB" id="272966at2759"/>
<dbReference type="GO" id="GO:0005634">
    <property type="term" value="C:nucleus"/>
    <property type="evidence" value="ECO:0007669"/>
    <property type="project" value="TreeGrafter"/>
</dbReference>
<feature type="region of interest" description="Disordered" evidence="1">
    <location>
        <begin position="192"/>
        <end position="214"/>
    </location>
</feature>
<gene>
    <name evidence="2" type="ORF">BSAL_49205</name>
</gene>
<dbReference type="EMBL" id="CYKH01000010">
    <property type="protein sequence ID" value="CUE58014.1"/>
    <property type="molecule type" value="Genomic_DNA"/>
</dbReference>
<feature type="region of interest" description="Disordered" evidence="1">
    <location>
        <begin position="265"/>
        <end position="296"/>
    </location>
</feature>
<evidence type="ECO:0000256" key="1">
    <source>
        <dbReference type="SAM" id="MobiDB-lite"/>
    </source>
</evidence>
<dbReference type="Gene3D" id="3.90.1410.10">
    <property type="entry name" value="set domain protein methyltransferase, domain 1"/>
    <property type="match status" value="1"/>
</dbReference>